<evidence type="ECO:0000259" key="1">
    <source>
        <dbReference type="Pfam" id="PF13859"/>
    </source>
</evidence>
<dbReference type="Pfam" id="PF13859">
    <property type="entry name" value="BNR_3"/>
    <property type="match status" value="1"/>
</dbReference>
<protein>
    <submittedName>
        <fullName evidence="2">Trans-sialidase, putative</fullName>
    </submittedName>
</protein>
<dbReference type="InterPro" id="IPR011040">
    <property type="entry name" value="Sialidase"/>
</dbReference>
<accession>K2LTY8</accession>
<name>K2LTY8_TRYCR</name>
<feature type="non-terminal residue" evidence="2">
    <location>
        <position position="1"/>
    </location>
</feature>
<gene>
    <name evidence="2" type="ORF">MOQ_010161</name>
</gene>
<dbReference type="EMBL" id="AHKC01021817">
    <property type="protein sequence ID" value="EKF26158.1"/>
    <property type="molecule type" value="Genomic_DNA"/>
</dbReference>
<dbReference type="Proteomes" id="UP000007350">
    <property type="component" value="Unassembled WGS sequence"/>
</dbReference>
<feature type="domain" description="Sialidase" evidence="1">
    <location>
        <begin position="21"/>
        <end position="196"/>
    </location>
</feature>
<reference evidence="2 3" key="1">
    <citation type="journal article" date="2012" name="BMC Genomics">
        <title>Comparative genomic analysis of human infective Trypanosoma cruzi lineages with the bat-restricted subspecies T. cruzi marinkellei.</title>
        <authorList>
            <person name="Franzen O."/>
            <person name="Talavera-Lopez C."/>
            <person name="Ochaya S."/>
            <person name="Butler C.E."/>
            <person name="Messenger L.A."/>
            <person name="Lewis M.D."/>
            <person name="Llewellyn M.S."/>
            <person name="Marinkelle C.J."/>
            <person name="Tyler K.M."/>
            <person name="Miles M.A."/>
            <person name="Andersson B."/>
        </authorList>
    </citation>
    <scope>NUCLEOTIDE SEQUENCE [LARGE SCALE GENOMIC DNA]</scope>
    <source>
        <strain evidence="2 3">B7</strain>
    </source>
</reference>
<dbReference type="AlphaFoldDB" id="K2LTY8"/>
<feature type="non-terminal residue" evidence="2">
    <location>
        <position position="201"/>
    </location>
</feature>
<proteinExistence type="predicted"/>
<organism evidence="2 3">
    <name type="scientific">Trypanosoma cruzi marinkellei</name>
    <dbReference type="NCBI Taxonomy" id="85056"/>
    <lineage>
        <taxon>Eukaryota</taxon>
        <taxon>Discoba</taxon>
        <taxon>Euglenozoa</taxon>
        <taxon>Kinetoplastea</taxon>
        <taxon>Metakinetoplastina</taxon>
        <taxon>Trypanosomatida</taxon>
        <taxon>Trypanosomatidae</taxon>
        <taxon>Trypanosoma</taxon>
        <taxon>Schizotrypanum</taxon>
    </lineage>
</organism>
<dbReference type="Gene3D" id="2.120.10.10">
    <property type="match status" value="1"/>
</dbReference>
<dbReference type="InterPro" id="IPR036278">
    <property type="entry name" value="Sialidase_sf"/>
</dbReference>
<dbReference type="SUPFAM" id="SSF50939">
    <property type="entry name" value="Sialidases"/>
    <property type="match status" value="1"/>
</dbReference>
<comment type="caution">
    <text evidence="2">The sequence shown here is derived from an EMBL/GenBank/DDBJ whole genome shotgun (WGS) entry which is preliminary data.</text>
</comment>
<evidence type="ECO:0000313" key="2">
    <source>
        <dbReference type="EMBL" id="EKF26158.1"/>
    </source>
</evidence>
<keyword evidence="3" id="KW-1185">Reference proteome</keyword>
<evidence type="ECO:0000313" key="3">
    <source>
        <dbReference type="Proteomes" id="UP000007350"/>
    </source>
</evidence>
<sequence>AWKDANSEGEGGGVTVNSLGVPGLLKVGNDVFAVAEAKCTKGADSTINGIASQLLTTESDKGPEEILKDANTTTQYLEEDASQGEKRKVDVSRPTAVVEGSNIYMLVGQYGRTPADVCQSRTDTAESGLFLVKGEVGVEKDKGKKIHWNDTHVILCSLFKHDQGSWTGLVGGGGSGVKLKDDTLVLPVEGTMRKDNKDEKT</sequence>